<dbReference type="Gene3D" id="3.40.190.10">
    <property type="entry name" value="Periplasmic binding protein-like II"/>
    <property type="match status" value="2"/>
</dbReference>
<proteinExistence type="predicted"/>
<dbReference type="PANTHER" id="PTHR43649:SF12">
    <property type="entry name" value="DIACETYLCHITOBIOSE BINDING PROTEIN DASA"/>
    <property type="match status" value="1"/>
</dbReference>
<dbReference type="InterPro" id="IPR006059">
    <property type="entry name" value="SBP"/>
</dbReference>
<name>A0ABZ3C9F6_9ACTN</name>
<sequence>MRKKTTLSVAALSVMVLGLSSACAAGPQSVTQSGSQGSAGADGSQELTWSGWSDDATAAALIEQFEADNPGVTVNHVGLPWPGILTQINTELVSGTASDVVTVFPGNGNPITVQTLAKGNYLADLSDQEWVSEFSDSNKSVMTADGKVLMASNNSGIIPAIYNSAAMAEVGATPPTTWSEVMNLCATAQSNGKVAYALAGLAGGNFSHYVYALTSTLVYEPGSTFAQDMTDGTATFAGSEWSTALEQYLAMRDAGCFRESPLGTSIEVAHEQVATGEALGIVTVSQQISTIQEAAPEGAEFVTAPFPATDNAADTVLPVGLGAGYGVNAKAENPELALKLIDYYMSQEGLQTAVDVGSNFPSIPLEGYTPSAVLSGVADQAQTGKTAPYPDQLWPNANVNQVYQDQLQQLLGDRTTVADALATMDTAFTG</sequence>
<feature type="signal peptide" evidence="1">
    <location>
        <begin position="1"/>
        <end position="24"/>
    </location>
</feature>
<dbReference type="Proteomes" id="UP001434337">
    <property type="component" value="Chromosome"/>
</dbReference>
<keyword evidence="3" id="KW-1185">Reference proteome</keyword>
<dbReference type="RefSeq" id="WP_342373089.1">
    <property type="nucleotide sequence ID" value="NZ_CP115965.1"/>
</dbReference>
<keyword evidence="1" id="KW-0732">Signal</keyword>
<dbReference type="InterPro" id="IPR050490">
    <property type="entry name" value="Bact_solute-bd_prot1"/>
</dbReference>
<dbReference type="PANTHER" id="PTHR43649">
    <property type="entry name" value="ARABINOSE-BINDING PROTEIN-RELATED"/>
    <property type="match status" value="1"/>
</dbReference>
<gene>
    <name evidence="2" type="ORF">PCC79_04040</name>
</gene>
<evidence type="ECO:0000313" key="3">
    <source>
        <dbReference type="Proteomes" id="UP001434337"/>
    </source>
</evidence>
<evidence type="ECO:0000256" key="1">
    <source>
        <dbReference type="SAM" id="SignalP"/>
    </source>
</evidence>
<evidence type="ECO:0000313" key="2">
    <source>
        <dbReference type="EMBL" id="WZW99379.1"/>
    </source>
</evidence>
<dbReference type="SUPFAM" id="SSF53850">
    <property type="entry name" value="Periplasmic binding protein-like II"/>
    <property type="match status" value="1"/>
</dbReference>
<protein>
    <submittedName>
        <fullName evidence="2">Extracellular solute-binding protein</fullName>
    </submittedName>
</protein>
<reference evidence="2 3" key="1">
    <citation type="journal article" date="2023" name="Environ Microbiome">
        <title>A coral-associated actinobacterium mitigates coral bleaching under heat stress.</title>
        <authorList>
            <person name="Li J."/>
            <person name="Zou Y."/>
            <person name="Li Q."/>
            <person name="Zhang J."/>
            <person name="Bourne D.G."/>
            <person name="Lyu Y."/>
            <person name="Liu C."/>
            <person name="Zhang S."/>
        </authorList>
    </citation>
    <scope>NUCLEOTIDE SEQUENCE [LARGE SCALE GENOMIC DNA]</scope>
    <source>
        <strain evidence="2 3">SCSIO 13291</strain>
    </source>
</reference>
<dbReference type="Pfam" id="PF01547">
    <property type="entry name" value="SBP_bac_1"/>
    <property type="match status" value="1"/>
</dbReference>
<accession>A0ABZ3C9F6</accession>
<feature type="chain" id="PRO_5045467792" evidence="1">
    <location>
        <begin position="25"/>
        <end position="430"/>
    </location>
</feature>
<dbReference type="EMBL" id="CP115965">
    <property type="protein sequence ID" value="WZW99379.1"/>
    <property type="molecule type" value="Genomic_DNA"/>
</dbReference>
<dbReference type="PROSITE" id="PS51257">
    <property type="entry name" value="PROKAR_LIPOPROTEIN"/>
    <property type="match status" value="1"/>
</dbReference>
<organism evidence="2 3">
    <name type="scientific">Propioniciclava soli</name>
    <dbReference type="NCBI Taxonomy" id="2775081"/>
    <lineage>
        <taxon>Bacteria</taxon>
        <taxon>Bacillati</taxon>
        <taxon>Actinomycetota</taxon>
        <taxon>Actinomycetes</taxon>
        <taxon>Propionibacteriales</taxon>
        <taxon>Propionibacteriaceae</taxon>
        <taxon>Propioniciclava</taxon>
    </lineage>
</organism>